<dbReference type="PRINTS" id="PR00778">
    <property type="entry name" value="HTHARSR"/>
</dbReference>
<gene>
    <name evidence="6" type="ORF">G3M70_00705</name>
</gene>
<dbReference type="GO" id="GO:0003700">
    <property type="term" value="F:DNA-binding transcription factor activity"/>
    <property type="evidence" value="ECO:0007669"/>
    <property type="project" value="InterPro"/>
</dbReference>
<dbReference type="InterPro" id="IPR011991">
    <property type="entry name" value="ArsR-like_HTH"/>
</dbReference>
<dbReference type="KEGG" id="nli:G3M70_00705"/>
<dbReference type="PANTHER" id="PTHR43132:SF2">
    <property type="entry name" value="ARSENICAL RESISTANCE OPERON REPRESSOR ARSR-RELATED"/>
    <property type="match status" value="1"/>
</dbReference>
<dbReference type="SUPFAM" id="SSF46785">
    <property type="entry name" value="Winged helix' DNA-binding domain"/>
    <property type="match status" value="1"/>
</dbReference>
<proteinExistence type="predicted"/>
<feature type="compositionally biased region" description="Basic residues" evidence="4">
    <location>
        <begin position="1"/>
        <end position="14"/>
    </location>
</feature>
<protein>
    <submittedName>
        <fullName evidence="6">Helix-turn-helix transcriptional regulator</fullName>
    </submittedName>
</protein>
<dbReference type="InterPro" id="IPR001845">
    <property type="entry name" value="HTH_ArsR_DNA-bd_dom"/>
</dbReference>
<feature type="domain" description="HTH arsR-type" evidence="5">
    <location>
        <begin position="34"/>
        <end position="128"/>
    </location>
</feature>
<keyword evidence="3" id="KW-0804">Transcription</keyword>
<dbReference type="InterPro" id="IPR051011">
    <property type="entry name" value="Metal_resp_trans_reg"/>
</dbReference>
<dbReference type="PANTHER" id="PTHR43132">
    <property type="entry name" value="ARSENICAL RESISTANCE OPERON REPRESSOR ARSR-RELATED"/>
    <property type="match status" value="1"/>
</dbReference>
<dbReference type="InterPro" id="IPR036390">
    <property type="entry name" value="WH_DNA-bd_sf"/>
</dbReference>
<evidence type="ECO:0000256" key="1">
    <source>
        <dbReference type="ARBA" id="ARBA00023015"/>
    </source>
</evidence>
<dbReference type="AlphaFoldDB" id="A0A7T0FYG4"/>
<accession>A0A7T0FYG4</accession>
<evidence type="ECO:0000256" key="4">
    <source>
        <dbReference type="SAM" id="MobiDB-lite"/>
    </source>
</evidence>
<dbReference type="Proteomes" id="UP000594688">
    <property type="component" value="Chromosome"/>
</dbReference>
<evidence type="ECO:0000313" key="6">
    <source>
        <dbReference type="EMBL" id="QPJ60485.1"/>
    </source>
</evidence>
<dbReference type="InterPro" id="IPR036388">
    <property type="entry name" value="WH-like_DNA-bd_sf"/>
</dbReference>
<dbReference type="NCBIfam" id="NF033788">
    <property type="entry name" value="HTH_metalloreg"/>
    <property type="match status" value="1"/>
</dbReference>
<dbReference type="SMART" id="SM00418">
    <property type="entry name" value="HTH_ARSR"/>
    <property type="match status" value="1"/>
</dbReference>
<dbReference type="CDD" id="cd00090">
    <property type="entry name" value="HTH_ARSR"/>
    <property type="match status" value="1"/>
</dbReference>
<evidence type="ECO:0000259" key="5">
    <source>
        <dbReference type="PROSITE" id="PS50987"/>
    </source>
</evidence>
<evidence type="ECO:0000256" key="3">
    <source>
        <dbReference type="ARBA" id="ARBA00023163"/>
    </source>
</evidence>
<keyword evidence="1" id="KW-0805">Transcription regulation</keyword>
<dbReference type="EMBL" id="CP048685">
    <property type="protein sequence ID" value="QPJ60485.1"/>
    <property type="molecule type" value="Genomic_DNA"/>
</dbReference>
<name>A0A7T0FYG4_9BACT</name>
<feature type="region of interest" description="Disordered" evidence="4">
    <location>
        <begin position="1"/>
        <end position="31"/>
    </location>
</feature>
<sequence length="129" mass="15185">MKTTIKAKNKRNKKVPVDDCSSSRHTGKKREKLTDSVILERAAEIFRAIGDTPRLRMLERLAHEECCVTELAQEFEEEISTISQRLRLLRRENLVKRRREGKHYFYSLADGHVFNLIQTVIEHANEDHR</sequence>
<dbReference type="GO" id="GO:0003677">
    <property type="term" value="F:DNA binding"/>
    <property type="evidence" value="ECO:0007669"/>
    <property type="project" value="UniProtKB-KW"/>
</dbReference>
<evidence type="ECO:0000313" key="7">
    <source>
        <dbReference type="Proteomes" id="UP000594688"/>
    </source>
</evidence>
<dbReference type="PROSITE" id="PS50987">
    <property type="entry name" value="HTH_ARSR_2"/>
    <property type="match status" value="1"/>
</dbReference>
<dbReference type="Gene3D" id="1.10.10.10">
    <property type="entry name" value="Winged helix-like DNA-binding domain superfamily/Winged helix DNA-binding domain"/>
    <property type="match status" value="1"/>
</dbReference>
<evidence type="ECO:0000256" key="2">
    <source>
        <dbReference type="ARBA" id="ARBA00023125"/>
    </source>
</evidence>
<keyword evidence="2" id="KW-0238">DNA-binding</keyword>
<dbReference type="Pfam" id="PF01022">
    <property type="entry name" value="HTH_5"/>
    <property type="match status" value="1"/>
</dbReference>
<reference evidence="6 7" key="1">
    <citation type="submission" date="2020-02" db="EMBL/GenBank/DDBJ databases">
        <title>Genomic and physiological characterization of two novel Nitrospinaceae genera.</title>
        <authorList>
            <person name="Mueller A.J."/>
            <person name="Jung M.-Y."/>
            <person name="Strachan C.R."/>
            <person name="Herbold C.W."/>
            <person name="Kirkegaard R.H."/>
            <person name="Daims H."/>
        </authorList>
    </citation>
    <scope>NUCLEOTIDE SEQUENCE [LARGE SCALE GENOMIC DNA]</scope>
    <source>
        <strain evidence="6">EB</strain>
    </source>
</reference>
<organism evidence="6 7">
    <name type="scientific">Candidatus Nitronauta litoralis</name>
    <dbReference type="NCBI Taxonomy" id="2705533"/>
    <lineage>
        <taxon>Bacteria</taxon>
        <taxon>Pseudomonadati</taxon>
        <taxon>Nitrospinota/Tectimicrobiota group</taxon>
        <taxon>Nitrospinota</taxon>
        <taxon>Nitrospinia</taxon>
        <taxon>Nitrospinales</taxon>
        <taxon>Nitrospinaceae</taxon>
        <taxon>Candidatus Nitronauta</taxon>
    </lineage>
</organism>